<accession>A0A3N0XHE7</accession>
<keyword evidence="2" id="KW-1185">Reference proteome</keyword>
<sequence>MSKSALVIISSTVIRLQVRDRRPAAPCVLTVSPSTPAAAPAVQTVLLQEPSAALLRPAAPVHLQLRLQSDGKPWLATHTSVAVIREEISALTLTEKSH</sequence>
<reference evidence="1 2" key="1">
    <citation type="submission" date="2018-10" db="EMBL/GenBank/DDBJ databases">
        <title>Genome assembly for a Yunnan-Guizhou Plateau 3E fish, Anabarilius grahami (Regan), and its evolutionary and genetic applications.</title>
        <authorList>
            <person name="Jiang W."/>
        </authorList>
    </citation>
    <scope>NUCLEOTIDE SEQUENCE [LARGE SCALE GENOMIC DNA]</scope>
    <source>
        <strain evidence="1">AG-KIZ</strain>
        <tissue evidence="1">Muscle</tissue>
    </source>
</reference>
<name>A0A3N0XHE7_ANAGA</name>
<protein>
    <submittedName>
        <fullName evidence="1">Uncharacterized protein</fullName>
    </submittedName>
</protein>
<evidence type="ECO:0000313" key="1">
    <source>
        <dbReference type="EMBL" id="ROI16495.1"/>
    </source>
</evidence>
<proteinExistence type="predicted"/>
<dbReference type="Proteomes" id="UP000281406">
    <property type="component" value="Unassembled WGS sequence"/>
</dbReference>
<evidence type="ECO:0000313" key="2">
    <source>
        <dbReference type="Proteomes" id="UP000281406"/>
    </source>
</evidence>
<comment type="caution">
    <text evidence="1">The sequence shown here is derived from an EMBL/GenBank/DDBJ whole genome shotgun (WGS) entry which is preliminary data.</text>
</comment>
<dbReference type="EMBL" id="RJVU01075378">
    <property type="protein sequence ID" value="ROI16495.1"/>
    <property type="molecule type" value="Genomic_DNA"/>
</dbReference>
<organism evidence="1 2">
    <name type="scientific">Anabarilius grahami</name>
    <name type="common">Kanglang fish</name>
    <name type="synonym">Barilius grahami</name>
    <dbReference type="NCBI Taxonomy" id="495550"/>
    <lineage>
        <taxon>Eukaryota</taxon>
        <taxon>Metazoa</taxon>
        <taxon>Chordata</taxon>
        <taxon>Craniata</taxon>
        <taxon>Vertebrata</taxon>
        <taxon>Euteleostomi</taxon>
        <taxon>Actinopterygii</taxon>
        <taxon>Neopterygii</taxon>
        <taxon>Teleostei</taxon>
        <taxon>Ostariophysi</taxon>
        <taxon>Cypriniformes</taxon>
        <taxon>Xenocyprididae</taxon>
        <taxon>Xenocypridinae</taxon>
        <taxon>Xenocypridinae incertae sedis</taxon>
        <taxon>Anabarilius</taxon>
    </lineage>
</organism>
<dbReference type="AlphaFoldDB" id="A0A3N0XHE7"/>
<gene>
    <name evidence="1" type="ORF">DPX16_4529</name>
</gene>